<dbReference type="GO" id="GO:0005739">
    <property type="term" value="C:mitochondrion"/>
    <property type="evidence" value="ECO:0007669"/>
    <property type="project" value="TreeGrafter"/>
</dbReference>
<sequence>SQGIKLSAEVKPFVPKHAAVTVAWSEPSEACVFPRYLTTCYPFVQEPSLDKYVYFLNPISWGILIFWFWTLNTLTKSSCSYSPDVVANVYPVAGSQYQSNNSTHYNGSGIGSESAEQTYPVRQESKSLSKRRSKEGEKKLDKKTHDGGEASVRIVNRTSFQASACSRDSVKPDRFSKTTNKKSTETPKPESHPVPTLEASILDFHKPQSLGSSEVLNTHHKSTLVSLMESYIMSLADLTCLFCSTPSIAHAICNHCCRIRKNKTLSLPEAPADGSVQPHVSWAVVLSQPPKKIVSSPGSEGLSRGKGKKERTRDITSEMEPEEGPEKKKKKKKKKKKPKSPTDAERPQSESNIIQEPPKIEDVEEFPHLAAASDRRNRVGPQKASFTSAVRKQPEETSRSSGKKSQIPVQLDLGGMLAVLEQKQQTEKSKQSPKPVVFSVGGAVPLLSKDPATATRSHRLNQGKMPHNPLDSSAPLVKKGKQREVPKAKRPTPLKKIILKEREQRKQQHLLEQKAAPKDEDNICQTAGNVTENATLLQDSQAAVPVTQVAEGFPEHKGIKESKEGSVTSKQLTATLPKIHSRNFRDYCSQVLSKEVDSCVTDLLKELVRFQDRLYQKDPVKAKIKRRLVMGLREVLKHLKLKKLKCVIISPNCEKIQSKGGLDETLHNIIDCACEQNIPFVFALNRKALGRCLNKAVPVSVVGIFSYDGAQDHFHRMVQLTTEARKAYKDMIAALEEEAKGGLRETQPSIL</sequence>
<dbReference type="OrthoDB" id="263617at2759"/>
<feature type="region of interest" description="Disordered" evidence="1">
    <location>
        <begin position="101"/>
        <end position="196"/>
    </location>
</feature>
<dbReference type="Gene3D" id="3.30.1330.30">
    <property type="match status" value="1"/>
</dbReference>
<feature type="compositionally biased region" description="Basic and acidic residues" evidence="1">
    <location>
        <begin position="168"/>
        <end position="191"/>
    </location>
</feature>
<dbReference type="GO" id="GO:1990904">
    <property type="term" value="C:ribonucleoprotein complex"/>
    <property type="evidence" value="ECO:0007669"/>
    <property type="project" value="TreeGrafter"/>
</dbReference>
<feature type="compositionally biased region" description="Polar residues" evidence="1">
    <location>
        <begin position="399"/>
        <end position="408"/>
    </location>
</feature>
<dbReference type="Pfam" id="PF01248">
    <property type="entry name" value="Ribosomal_L7Ae"/>
    <property type="match status" value="1"/>
</dbReference>
<feature type="region of interest" description="Disordered" evidence="1">
    <location>
        <begin position="459"/>
        <end position="488"/>
    </location>
</feature>
<dbReference type="FunFam" id="3.30.1330.30:FF:000004">
    <property type="entry name" value="selenocysteine insertion sequence-binding protein 2"/>
    <property type="match status" value="1"/>
</dbReference>
<dbReference type="Proteomes" id="UP000535705">
    <property type="component" value="Unassembled WGS sequence"/>
</dbReference>
<proteinExistence type="predicted"/>
<reference evidence="3 4" key="1">
    <citation type="submission" date="2019-09" db="EMBL/GenBank/DDBJ databases">
        <title>Bird 10,000 Genomes (B10K) Project - Family phase.</title>
        <authorList>
            <person name="Zhang G."/>
        </authorList>
    </citation>
    <scope>NUCLEOTIDE SEQUENCE [LARGE SCALE GENOMIC DNA]</scope>
    <source>
        <strain evidence="3">B10K-DU-002-42</strain>
        <tissue evidence="3">Muscle</tissue>
    </source>
</reference>
<dbReference type="PANTHER" id="PTHR13284:SF9">
    <property type="entry name" value="SELENOCYSTEINE INSERTION SEQUENCE-BINDING PROTEIN 2"/>
    <property type="match status" value="1"/>
</dbReference>
<feature type="compositionally biased region" description="Basic and acidic residues" evidence="1">
    <location>
        <begin position="134"/>
        <end position="148"/>
    </location>
</feature>
<comment type="caution">
    <text evidence="3">The sequence shown here is derived from an EMBL/GenBank/DDBJ whole genome shotgun (WGS) entry which is preliminary data.</text>
</comment>
<organism evidence="3 4">
    <name type="scientific">Pycnonotus jocosus</name>
    <name type="common">Red-whiskered bulbul</name>
    <name type="synonym">Lanius jocosus</name>
    <dbReference type="NCBI Taxonomy" id="182897"/>
    <lineage>
        <taxon>Eukaryota</taxon>
        <taxon>Metazoa</taxon>
        <taxon>Chordata</taxon>
        <taxon>Craniata</taxon>
        <taxon>Vertebrata</taxon>
        <taxon>Euteleostomi</taxon>
        <taxon>Archelosauria</taxon>
        <taxon>Archosauria</taxon>
        <taxon>Dinosauria</taxon>
        <taxon>Saurischia</taxon>
        <taxon>Theropoda</taxon>
        <taxon>Coelurosauria</taxon>
        <taxon>Aves</taxon>
        <taxon>Neognathae</taxon>
        <taxon>Neoaves</taxon>
        <taxon>Telluraves</taxon>
        <taxon>Australaves</taxon>
        <taxon>Passeriformes</taxon>
        <taxon>Sylvioidea</taxon>
        <taxon>Pycnonotidae</taxon>
        <taxon>Pycnonotus</taxon>
    </lineage>
</organism>
<feature type="non-terminal residue" evidence="3">
    <location>
        <position position="1"/>
    </location>
</feature>
<accession>A0A7L2P7U9</accession>
<gene>
    <name evidence="3" type="primary">Secisbp2</name>
    <name evidence="3" type="ORF">PYCJOC_R14635</name>
</gene>
<dbReference type="GO" id="GO:0003730">
    <property type="term" value="F:mRNA 3'-UTR binding"/>
    <property type="evidence" value="ECO:0007669"/>
    <property type="project" value="TreeGrafter"/>
</dbReference>
<feature type="region of interest" description="Disordered" evidence="1">
    <location>
        <begin position="291"/>
        <end position="409"/>
    </location>
</feature>
<feature type="compositionally biased region" description="Basic and acidic residues" evidence="1">
    <location>
        <begin position="358"/>
        <end position="377"/>
    </location>
</feature>
<evidence type="ECO:0000256" key="1">
    <source>
        <dbReference type="SAM" id="MobiDB-lite"/>
    </source>
</evidence>
<keyword evidence="4" id="KW-1185">Reference proteome</keyword>
<dbReference type="AlphaFoldDB" id="A0A7L2P7U9"/>
<feature type="non-terminal residue" evidence="3">
    <location>
        <position position="751"/>
    </location>
</feature>
<feature type="compositionally biased region" description="Polar residues" evidence="1">
    <location>
        <begin position="156"/>
        <end position="166"/>
    </location>
</feature>
<dbReference type="InterPro" id="IPR029064">
    <property type="entry name" value="Ribosomal_eL30-like_sf"/>
</dbReference>
<dbReference type="SUPFAM" id="SSF55315">
    <property type="entry name" value="L30e-like"/>
    <property type="match status" value="1"/>
</dbReference>
<feature type="compositionally biased region" description="Basic residues" evidence="1">
    <location>
        <begin position="327"/>
        <end position="339"/>
    </location>
</feature>
<name>A0A7L2P7U9_PYCJO</name>
<dbReference type="EMBL" id="VWYP01023921">
    <property type="protein sequence ID" value="NXR80106.1"/>
    <property type="molecule type" value="Genomic_DNA"/>
</dbReference>
<dbReference type="InterPro" id="IPR040051">
    <property type="entry name" value="SECISBP2"/>
</dbReference>
<dbReference type="GO" id="GO:0001514">
    <property type="term" value="P:selenocysteine incorporation"/>
    <property type="evidence" value="ECO:0007669"/>
    <property type="project" value="UniProtKB-ARBA"/>
</dbReference>
<dbReference type="GO" id="GO:0043021">
    <property type="term" value="F:ribonucleoprotein complex binding"/>
    <property type="evidence" value="ECO:0007669"/>
    <property type="project" value="TreeGrafter"/>
</dbReference>
<evidence type="ECO:0000259" key="2">
    <source>
        <dbReference type="Pfam" id="PF01248"/>
    </source>
</evidence>
<dbReference type="PANTHER" id="PTHR13284">
    <property type="entry name" value="GH01354P"/>
    <property type="match status" value="1"/>
</dbReference>
<evidence type="ECO:0000313" key="3">
    <source>
        <dbReference type="EMBL" id="NXR80106.1"/>
    </source>
</evidence>
<dbReference type="GO" id="GO:0035368">
    <property type="term" value="F:selenocysteine insertion sequence binding"/>
    <property type="evidence" value="ECO:0007669"/>
    <property type="project" value="InterPro"/>
</dbReference>
<evidence type="ECO:0000313" key="4">
    <source>
        <dbReference type="Proteomes" id="UP000535705"/>
    </source>
</evidence>
<feature type="domain" description="Ribosomal protein eL8/eL30/eS12/Gadd45" evidence="2">
    <location>
        <begin position="619"/>
        <end position="712"/>
    </location>
</feature>
<protein>
    <submittedName>
        <fullName evidence="3">SEBP2 protein</fullName>
    </submittedName>
</protein>
<dbReference type="InterPro" id="IPR004038">
    <property type="entry name" value="Ribosomal_eL8/eL30/eS12/Gad45"/>
</dbReference>